<evidence type="ECO:0000313" key="2">
    <source>
        <dbReference type="EMBL" id="KAG0722577.1"/>
    </source>
</evidence>
<accession>A0A8J4Y8E4</accession>
<proteinExistence type="predicted"/>
<sequence length="259" mass="28955">MRVPSDLFFVRKCPRVPKWFVHTTWSLFTFTPSAGSMISYLPNTKPWLLTRNLSSRSSQSPLWYPSRYILACAHPLTSLGPSPPHLENVSLFPASSTPLFIRSLHLPISFSWSSIASRIVLSRRTHPFTTLYPRTFSSLYHTSFNLSLLHSYHTINLTTQKHTTPLLSPPPPTLSLEDVAILIPRVNHTPHSSESLSPKMAEPQTNGRWTIVTISDDDDVVIIDVTHNTLTRSPTRRAPRCPSPSSGPGAAPIKTLKTT</sequence>
<comment type="caution">
    <text evidence="2">The sequence shown here is derived from an EMBL/GenBank/DDBJ whole genome shotgun (WGS) entry which is preliminary data.</text>
</comment>
<dbReference type="Proteomes" id="UP000770661">
    <property type="component" value="Unassembled WGS sequence"/>
</dbReference>
<reference evidence="2" key="1">
    <citation type="submission" date="2020-07" db="EMBL/GenBank/DDBJ databases">
        <title>The High-quality genome of the commercially important snow crab, Chionoecetes opilio.</title>
        <authorList>
            <person name="Jeong J.-H."/>
            <person name="Ryu S."/>
        </authorList>
    </citation>
    <scope>NUCLEOTIDE SEQUENCE</scope>
    <source>
        <strain evidence="2">MADBK_172401_WGS</strain>
        <tissue evidence="2">Digestive gland</tissue>
    </source>
</reference>
<feature type="compositionally biased region" description="Low complexity" evidence="1">
    <location>
        <begin position="243"/>
        <end position="252"/>
    </location>
</feature>
<dbReference type="AlphaFoldDB" id="A0A8J4Y8E4"/>
<keyword evidence="3" id="KW-1185">Reference proteome</keyword>
<feature type="region of interest" description="Disordered" evidence="1">
    <location>
        <begin position="231"/>
        <end position="259"/>
    </location>
</feature>
<protein>
    <submittedName>
        <fullName evidence="2">Uncharacterized protein</fullName>
    </submittedName>
</protein>
<name>A0A8J4Y8E4_CHIOP</name>
<organism evidence="2 3">
    <name type="scientific">Chionoecetes opilio</name>
    <name type="common">Atlantic snow crab</name>
    <name type="synonym">Cancer opilio</name>
    <dbReference type="NCBI Taxonomy" id="41210"/>
    <lineage>
        <taxon>Eukaryota</taxon>
        <taxon>Metazoa</taxon>
        <taxon>Ecdysozoa</taxon>
        <taxon>Arthropoda</taxon>
        <taxon>Crustacea</taxon>
        <taxon>Multicrustacea</taxon>
        <taxon>Malacostraca</taxon>
        <taxon>Eumalacostraca</taxon>
        <taxon>Eucarida</taxon>
        <taxon>Decapoda</taxon>
        <taxon>Pleocyemata</taxon>
        <taxon>Brachyura</taxon>
        <taxon>Eubrachyura</taxon>
        <taxon>Majoidea</taxon>
        <taxon>Majidae</taxon>
        <taxon>Chionoecetes</taxon>
    </lineage>
</organism>
<evidence type="ECO:0000256" key="1">
    <source>
        <dbReference type="SAM" id="MobiDB-lite"/>
    </source>
</evidence>
<evidence type="ECO:0000313" key="3">
    <source>
        <dbReference type="Proteomes" id="UP000770661"/>
    </source>
</evidence>
<gene>
    <name evidence="2" type="ORF">GWK47_044233</name>
</gene>
<dbReference type="EMBL" id="JACEEZ010009333">
    <property type="protein sequence ID" value="KAG0722577.1"/>
    <property type="molecule type" value="Genomic_DNA"/>
</dbReference>